<sequence>MKHCFWNDRGPSFITFEIAALSLSISGSTTKVVYIIPRLAGSSDHTLFHQISFPRGYCERIKNKPKKSQVAAQREPEGRQQPVRVVPGITPVLRRGSPAPQLIWGEERHLGTYSPTKMCLPPEDAQSASG</sequence>
<evidence type="ECO:0000313" key="2">
    <source>
        <dbReference type="EMBL" id="KYO21387.1"/>
    </source>
</evidence>
<gene>
    <name evidence="2" type="ORF">Y1Q_0001611</name>
</gene>
<organism evidence="2 3">
    <name type="scientific">Alligator mississippiensis</name>
    <name type="common">American alligator</name>
    <dbReference type="NCBI Taxonomy" id="8496"/>
    <lineage>
        <taxon>Eukaryota</taxon>
        <taxon>Metazoa</taxon>
        <taxon>Chordata</taxon>
        <taxon>Craniata</taxon>
        <taxon>Vertebrata</taxon>
        <taxon>Euteleostomi</taxon>
        <taxon>Archelosauria</taxon>
        <taxon>Archosauria</taxon>
        <taxon>Crocodylia</taxon>
        <taxon>Alligatoridae</taxon>
        <taxon>Alligatorinae</taxon>
        <taxon>Alligator</taxon>
    </lineage>
</organism>
<feature type="region of interest" description="Disordered" evidence="1">
    <location>
        <begin position="64"/>
        <end position="92"/>
    </location>
</feature>
<dbReference type="AlphaFoldDB" id="A0A151MA40"/>
<evidence type="ECO:0000256" key="1">
    <source>
        <dbReference type="SAM" id="MobiDB-lite"/>
    </source>
</evidence>
<dbReference type="EMBL" id="AKHW03006295">
    <property type="protein sequence ID" value="KYO21387.1"/>
    <property type="molecule type" value="Genomic_DNA"/>
</dbReference>
<proteinExistence type="predicted"/>
<accession>A0A151MA40</accession>
<comment type="caution">
    <text evidence="2">The sequence shown here is derived from an EMBL/GenBank/DDBJ whole genome shotgun (WGS) entry which is preliminary data.</text>
</comment>
<dbReference type="Proteomes" id="UP000050525">
    <property type="component" value="Unassembled WGS sequence"/>
</dbReference>
<keyword evidence="3" id="KW-1185">Reference proteome</keyword>
<protein>
    <submittedName>
        <fullName evidence="2">Uncharacterized protein</fullName>
    </submittedName>
</protein>
<evidence type="ECO:0000313" key="3">
    <source>
        <dbReference type="Proteomes" id="UP000050525"/>
    </source>
</evidence>
<reference evidence="2 3" key="1">
    <citation type="journal article" date="2012" name="Genome Biol.">
        <title>Sequencing three crocodilian genomes to illuminate the evolution of archosaurs and amniotes.</title>
        <authorList>
            <person name="St John J.A."/>
            <person name="Braun E.L."/>
            <person name="Isberg S.R."/>
            <person name="Miles L.G."/>
            <person name="Chong A.Y."/>
            <person name="Gongora J."/>
            <person name="Dalzell P."/>
            <person name="Moran C."/>
            <person name="Bed'hom B."/>
            <person name="Abzhanov A."/>
            <person name="Burgess S.C."/>
            <person name="Cooksey A.M."/>
            <person name="Castoe T.A."/>
            <person name="Crawford N.G."/>
            <person name="Densmore L.D."/>
            <person name="Drew J.C."/>
            <person name="Edwards S.V."/>
            <person name="Faircloth B.C."/>
            <person name="Fujita M.K."/>
            <person name="Greenwold M.J."/>
            <person name="Hoffmann F.G."/>
            <person name="Howard J.M."/>
            <person name="Iguchi T."/>
            <person name="Janes D.E."/>
            <person name="Khan S.Y."/>
            <person name="Kohno S."/>
            <person name="de Koning A.J."/>
            <person name="Lance S.L."/>
            <person name="McCarthy F.M."/>
            <person name="McCormack J.E."/>
            <person name="Merchant M.E."/>
            <person name="Peterson D.G."/>
            <person name="Pollock D.D."/>
            <person name="Pourmand N."/>
            <person name="Raney B.J."/>
            <person name="Roessler K.A."/>
            <person name="Sanford J.R."/>
            <person name="Sawyer R.H."/>
            <person name="Schmidt C.J."/>
            <person name="Triplett E.W."/>
            <person name="Tuberville T.D."/>
            <person name="Venegas-Anaya M."/>
            <person name="Howard J.T."/>
            <person name="Jarvis E.D."/>
            <person name="Guillette L.J.Jr."/>
            <person name="Glenn T.C."/>
            <person name="Green R.E."/>
            <person name="Ray D.A."/>
        </authorList>
    </citation>
    <scope>NUCLEOTIDE SEQUENCE [LARGE SCALE GENOMIC DNA]</scope>
    <source>
        <strain evidence="2">KSC_2009_1</strain>
    </source>
</reference>
<name>A0A151MA40_ALLMI</name>